<accession>A0A2G9RQ19</accession>
<organism evidence="1 2">
    <name type="scientific">Aquarana catesbeiana</name>
    <name type="common">American bullfrog</name>
    <name type="synonym">Rana catesbeiana</name>
    <dbReference type="NCBI Taxonomy" id="8400"/>
    <lineage>
        <taxon>Eukaryota</taxon>
        <taxon>Metazoa</taxon>
        <taxon>Chordata</taxon>
        <taxon>Craniata</taxon>
        <taxon>Vertebrata</taxon>
        <taxon>Euteleostomi</taxon>
        <taxon>Amphibia</taxon>
        <taxon>Batrachia</taxon>
        <taxon>Anura</taxon>
        <taxon>Neobatrachia</taxon>
        <taxon>Ranoidea</taxon>
        <taxon>Ranidae</taxon>
        <taxon>Aquarana</taxon>
    </lineage>
</organism>
<proteinExistence type="predicted"/>
<gene>
    <name evidence="1" type="ORF">AB205_0157720</name>
</gene>
<evidence type="ECO:0000313" key="2">
    <source>
        <dbReference type="Proteomes" id="UP000228934"/>
    </source>
</evidence>
<dbReference type="Proteomes" id="UP000228934">
    <property type="component" value="Unassembled WGS sequence"/>
</dbReference>
<protein>
    <submittedName>
        <fullName evidence="1">Uncharacterized protein</fullName>
    </submittedName>
</protein>
<dbReference type="EMBL" id="KV934262">
    <property type="protein sequence ID" value="PIO29988.1"/>
    <property type="molecule type" value="Genomic_DNA"/>
</dbReference>
<evidence type="ECO:0000313" key="1">
    <source>
        <dbReference type="EMBL" id="PIO29988.1"/>
    </source>
</evidence>
<feature type="non-terminal residue" evidence="1">
    <location>
        <position position="1"/>
    </location>
</feature>
<keyword evidence="2" id="KW-1185">Reference proteome</keyword>
<reference evidence="2" key="1">
    <citation type="journal article" date="2017" name="Nat. Commun.">
        <title>The North American bullfrog draft genome provides insight into hormonal regulation of long noncoding RNA.</title>
        <authorList>
            <person name="Hammond S.A."/>
            <person name="Warren R.L."/>
            <person name="Vandervalk B.P."/>
            <person name="Kucuk E."/>
            <person name="Khan H."/>
            <person name="Gibb E.A."/>
            <person name="Pandoh P."/>
            <person name="Kirk H."/>
            <person name="Zhao Y."/>
            <person name="Jones M."/>
            <person name="Mungall A.J."/>
            <person name="Coope R."/>
            <person name="Pleasance S."/>
            <person name="Moore R.A."/>
            <person name="Holt R.A."/>
            <person name="Round J.M."/>
            <person name="Ohora S."/>
            <person name="Walle B.V."/>
            <person name="Veldhoen N."/>
            <person name="Helbing C.C."/>
            <person name="Birol I."/>
        </authorList>
    </citation>
    <scope>NUCLEOTIDE SEQUENCE [LARGE SCALE GENOMIC DNA]</scope>
</reference>
<dbReference type="AlphaFoldDB" id="A0A2G9RQ19"/>
<name>A0A2G9RQ19_AQUCT</name>
<sequence>GPWTGSVVCPCHPCVRFPGSRWQCTISGSCTLNGHNQHVSMRSSSTAVIQFSILMDVALGASRPVCRPLSGSCDALCMSPLFPPSPPPCHQSGEGCALARGVGGRPQRIGATPPAACVTSPLTSRTCRH</sequence>